<evidence type="ECO:0000313" key="3">
    <source>
        <dbReference type="Proteomes" id="UP001627154"/>
    </source>
</evidence>
<sequence>MAGVEDKGIVKSQDKTGKGDEEKISTRSRGLKNETTKRSTNQLLIVDSIRRKAVTFSTNAKDRILNVGKGGNKGDNSVVKKQDKVSESVSKNNNKEEDEGEMERMYEKIMTLTEQVEVLMEKGKEDEVMFEDVMFKNEALTNKVEKLGYRVECLENKVVGIEKKMTEYEEDVRDYKEVVVDLLNEKAEEGSVNDAASGKSMASSWRSRLSVKSSTSRISGISLSQKEEVKMKRLVSEKDRHERRLNIVIKGLGNIGEKIKEGIEKFLKEKLEIEAGLEAAGRSGQVVVRKCTSYEQKEMIMKNKARLAGMRIYIENDLSFEDRKIQEKIARWARGQREKGKEVKVGLGRVMVDGKWIRWESVPEEEQVSEWQNRGKDGQESMDKGF</sequence>
<gene>
    <name evidence="2" type="ORF">TKK_018574</name>
</gene>
<feature type="compositionally biased region" description="Basic and acidic residues" evidence="1">
    <location>
        <begin position="1"/>
        <end position="37"/>
    </location>
</feature>
<feature type="compositionally biased region" description="Basic and acidic residues" evidence="1">
    <location>
        <begin position="373"/>
        <end position="386"/>
    </location>
</feature>
<reference evidence="2 3" key="1">
    <citation type="journal article" date="2024" name="bioRxiv">
        <title>A reference genome for Trichogramma kaykai: A tiny desert-dwelling parasitoid wasp with competing sex-ratio distorters.</title>
        <authorList>
            <person name="Culotta J."/>
            <person name="Lindsey A.R."/>
        </authorList>
    </citation>
    <scope>NUCLEOTIDE SEQUENCE [LARGE SCALE GENOMIC DNA]</scope>
    <source>
        <strain evidence="2 3">KSX58</strain>
    </source>
</reference>
<protein>
    <submittedName>
        <fullName evidence="2">Uncharacterized protein</fullName>
    </submittedName>
</protein>
<dbReference type="AlphaFoldDB" id="A0ABD2VZ05"/>
<comment type="caution">
    <text evidence="2">The sequence shown here is derived from an EMBL/GenBank/DDBJ whole genome shotgun (WGS) entry which is preliminary data.</text>
</comment>
<evidence type="ECO:0000313" key="2">
    <source>
        <dbReference type="EMBL" id="KAL3385839.1"/>
    </source>
</evidence>
<feature type="region of interest" description="Disordered" evidence="1">
    <location>
        <begin position="367"/>
        <end position="386"/>
    </location>
</feature>
<keyword evidence="3" id="KW-1185">Reference proteome</keyword>
<proteinExistence type="predicted"/>
<feature type="region of interest" description="Disordered" evidence="1">
    <location>
        <begin position="66"/>
        <end position="102"/>
    </location>
</feature>
<organism evidence="2 3">
    <name type="scientific">Trichogramma kaykai</name>
    <dbReference type="NCBI Taxonomy" id="54128"/>
    <lineage>
        <taxon>Eukaryota</taxon>
        <taxon>Metazoa</taxon>
        <taxon>Ecdysozoa</taxon>
        <taxon>Arthropoda</taxon>
        <taxon>Hexapoda</taxon>
        <taxon>Insecta</taxon>
        <taxon>Pterygota</taxon>
        <taxon>Neoptera</taxon>
        <taxon>Endopterygota</taxon>
        <taxon>Hymenoptera</taxon>
        <taxon>Apocrita</taxon>
        <taxon>Proctotrupomorpha</taxon>
        <taxon>Chalcidoidea</taxon>
        <taxon>Trichogrammatidae</taxon>
        <taxon>Trichogramma</taxon>
    </lineage>
</organism>
<dbReference type="Proteomes" id="UP001627154">
    <property type="component" value="Unassembled WGS sequence"/>
</dbReference>
<evidence type="ECO:0000256" key="1">
    <source>
        <dbReference type="SAM" id="MobiDB-lite"/>
    </source>
</evidence>
<name>A0ABD2VZ05_9HYME</name>
<dbReference type="EMBL" id="JBJJXI010000151">
    <property type="protein sequence ID" value="KAL3385839.1"/>
    <property type="molecule type" value="Genomic_DNA"/>
</dbReference>
<accession>A0ABD2VZ05</accession>
<feature type="region of interest" description="Disordered" evidence="1">
    <location>
        <begin position="1"/>
        <end position="41"/>
    </location>
</feature>